<dbReference type="InterPro" id="IPR032466">
    <property type="entry name" value="Metal_Hydrolase"/>
</dbReference>
<dbReference type="Gene3D" id="3.20.20.140">
    <property type="entry name" value="Metal-dependent hydrolases"/>
    <property type="match status" value="1"/>
</dbReference>
<dbReference type="GO" id="GO:0016788">
    <property type="term" value="F:hydrolase activity, acting on ester bonds"/>
    <property type="evidence" value="ECO:0007669"/>
    <property type="project" value="InterPro"/>
</dbReference>
<feature type="binding site" evidence="3">
    <location>
        <position position="129"/>
    </location>
    <ligand>
        <name>a divalent metal cation</name>
        <dbReference type="ChEBI" id="CHEBI:60240"/>
        <label>2</label>
    </ligand>
</feature>
<evidence type="ECO:0000256" key="2">
    <source>
        <dbReference type="ARBA" id="ARBA00022801"/>
    </source>
</evidence>
<dbReference type="Pfam" id="PF01026">
    <property type="entry name" value="TatD_DNase"/>
    <property type="match status" value="1"/>
</dbReference>
<dbReference type="GO" id="GO:0004536">
    <property type="term" value="F:DNA nuclease activity"/>
    <property type="evidence" value="ECO:0007669"/>
    <property type="project" value="InterPro"/>
</dbReference>
<keyword evidence="1 3" id="KW-0479">Metal-binding</keyword>
<gene>
    <name evidence="4" type="ORF">ENW55_03330</name>
</gene>
<dbReference type="InterPro" id="IPR001130">
    <property type="entry name" value="TatD-like"/>
</dbReference>
<dbReference type="PANTHER" id="PTHR46124">
    <property type="entry name" value="D-AMINOACYL-TRNA DEACYLASE"/>
    <property type="match status" value="1"/>
</dbReference>
<sequence>MKLTDTHAHLHFHQFEKDLDQVLQKLDSHNFSFVINVGIDIEDSKKALSLSEKHDKIYCSVGVHPHEASNVSENFLQAFEELIEYKKVVAIGECGLDYYRMLSSKEQQRKVFEEQLKFAKDVDLPVIVHVRDAYEDAYEIISRVGLPTRGGVVHAFSADEEWAMKFVELGMYIGIGGPITYPKNHTLRRVVATIGIENVLSETDCPYLAPQPVRGKRNEPIYVRFVVEEIARILDMDIEDVAETLVKNAEELFMP</sequence>
<feature type="binding site" evidence="3">
    <location>
        <position position="9"/>
    </location>
    <ligand>
        <name>a divalent metal cation</name>
        <dbReference type="ChEBI" id="CHEBI:60240"/>
        <label>1</label>
    </ligand>
</feature>
<dbReference type="PROSITE" id="PS01090">
    <property type="entry name" value="TATD_2"/>
    <property type="match status" value="1"/>
</dbReference>
<protein>
    <submittedName>
        <fullName evidence="4">TatD family deoxyribonuclease</fullName>
    </submittedName>
</protein>
<keyword evidence="2" id="KW-0378">Hydrolase</keyword>
<name>A0A832I9Q0_9THEM</name>
<organism evidence="4">
    <name type="scientific">Pseudothermotoga hypogea</name>
    <dbReference type="NCBI Taxonomy" id="57487"/>
    <lineage>
        <taxon>Bacteria</taxon>
        <taxon>Thermotogati</taxon>
        <taxon>Thermotogota</taxon>
        <taxon>Thermotogae</taxon>
        <taxon>Thermotogales</taxon>
        <taxon>Thermotogaceae</taxon>
        <taxon>Pseudothermotoga</taxon>
    </lineage>
</organism>
<feature type="binding site" evidence="3">
    <location>
        <position position="204"/>
    </location>
    <ligand>
        <name>a divalent metal cation</name>
        <dbReference type="ChEBI" id="CHEBI:60240"/>
        <label>1</label>
    </ligand>
</feature>
<dbReference type="FunFam" id="3.20.20.140:FF:000005">
    <property type="entry name" value="TatD family hydrolase"/>
    <property type="match status" value="1"/>
</dbReference>
<dbReference type="GO" id="GO:0005829">
    <property type="term" value="C:cytosol"/>
    <property type="evidence" value="ECO:0007669"/>
    <property type="project" value="TreeGrafter"/>
</dbReference>
<dbReference type="AlphaFoldDB" id="A0A832I9Q0"/>
<feature type="binding site" evidence="3">
    <location>
        <position position="93"/>
    </location>
    <ligand>
        <name>a divalent metal cation</name>
        <dbReference type="ChEBI" id="CHEBI:60240"/>
        <label>1</label>
    </ligand>
</feature>
<dbReference type="NCBIfam" id="TIGR00010">
    <property type="entry name" value="YchF/TatD family DNA exonuclease"/>
    <property type="match status" value="1"/>
</dbReference>
<evidence type="ECO:0000256" key="3">
    <source>
        <dbReference type="PIRSR" id="PIRSR005902-1"/>
    </source>
</evidence>
<dbReference type="SUPFAM" id="SSF51556">
    <property type="entry name" value="Metallo-dependent hydrolases"/>
    <property type="match status" value="1"/>
</dbReference>
<accession>A0A832I9Q0</accession>
<feature type="binding site" evidence="3">
    <location>
        <position position="7"/>
    </location>
    <ligand>
        <name>a divalent metal cation</name>
        <dbReference type="ChEBI" id="CHEBI:60240"/>
        <label>1</label>
    </ligand>
</feature>
<evidence type="ECO:0000313" key="4">
    <source>
        <dbReference type="EMBL" id="HGZ78997.1"/>
    </source>
</evidence>
<dbReference type="PANTHER" id="PTHR46124:SF2">
    <property type="entry name" value="D-AMINOACYL-TRNA DEACYLASE"/>
    <property type="match status" value="1"/>
</dbReference>
<dbReference type="InterPro" id="IPR018228">
    <property type="entry name" value="DNase_TatD-rel_CS"/>
</dbReference>
<evidence type="ECO:0000256" key="1">
    <source>
        <dbReference type="ARBA" id="ARBA00022723"/>
    </source>
</evidence>
<comment type="caution">
    <text evidence="4">The sequence shown here is derived from an EMBL/GenBank/DDBJ whole genome shotgun (WGS) entry which is preliminary data.</text>
</comment>
<dbReference type="PIRSF" id="PIRSF005902">
    <property type="entry name" value="DNase_TatD"/>
    <property type="match status" value="1"/>
</dbReference>
<feature type="binding site" evidence="3">
    <location>
        <position position="154"/>
    </location>
    <ligand>
        <name>a divalent metal cation</name>
        <dbReference type="ChEBI" id="CHEBI:60240"/>
        <label>2</label>
    </ligand>
</feature>
<dbReference type="EMBL" id="DTKQ01000025">
    <property type="protein sequence ID" value="HGZ78997.1"/>
    <property type="molecule type" value="Genomic_DNA"/>
</dbReference>
<dbReference type="GO" id="GO:0046872">
    <property type="term" value="F:metal ion binding"/>
    <property type="evidence" value="ECO:0007669"/>
    <property type="project" value="UniProtKB-KW"/>
</dbReference>
<dbReference type="InterPro" id="IPR015991">
    <property type="entry name" value="TatD/YcfH-like"/>
</dbReference>
<reference evidence="4" key="1">
    <citation type="journal article" date="2020" name="mSystems">
        <title>Genome- and Community-Level Interaction Insights into Carbon Utilization and Element Cycling Functions of Hydrothermarchaeota in Hydrothermal Sediment.</title>
        <authorList>
            <person name="Zhou Z."/>
            <person name="Liu Y."/>
            <person name="Xu W."/>
            <person name="Pan J."/>
            <person name="Luo Z.H."/>
            <person name="Li M."/>
        </authorList>
    </citation>
    <scope>NUCLEOTIDE SEQUENCE [LARGE SCALE GENOMIC DNA]</scope>
    <source>
        <strain evidence="4">SpSt-86</strain>
    </source>
</reference>
<dbReference type="CDD" id="cd01310">
    <property type="entry name" value="TatD_DNAse"/>
    <property type="match status" value="1"/>
</dbReference>
<proteinExistence type="predicted"/>